<evidence type="ECO:0000259" key="15">
    <source>
        <dbReference type="Pfam" id="PF02737"/>
    </source>
</evidence>
<comment type="catalytic activity">
    <reaction evidence="13">
        <text>a (3S)-3-hydroxyacyl-CoA + NAD(+) = a 3-oxoacyl-CoA + NADH + H(+)</text>
        <dbReference type="Rhea" id="RHEA:22432"/>
        <dbReference type="ChEBI" id="CHEBI:15378"/>
        <dbReference type="ChEBI" id="CHEBI:57318"/>
        <dbReference type="ChEBI" id="CHEBI:57540"/>
        <dbReference type="ChEBI" id="CHEBI:57945"/>
        <dbReference type="ChEBI" id="CHEBI:90726"/>
        <dbReference type="EC" id="1.1.1.35"/>
    </reaction>
</comment>
<dbReference type="InterPro" id="IPR001753">
    <property type="entry name" value="Enoyl-CoA_hydra/iso"/>
</dbReference>
<dbReference type="FunFam" id="1.10.1040.50:FF:000006">
    <property type="entry name" value="Peroxisomal bifunctional enzyme"/>
    <property type="match status" value="1"/>
</dbReference>
<dbReference type="AlphaFoldDB" id="A0A1I7ERX0"/>
<evidence type="ECO:0000256" key="6">
    <source>
        <dbReference type="ARBA" id="ARBA00023002"/>
    </source>
</evidence>
<keyword evidence="8" id="KW-0443">Lipid metabolism</keyword>
<keyword evidence="6" id="KW-0560">Oxidoreductase</keyword>
<keyword evidence="12" id="KW-0511">Multifunctional enzyme</keyword>
<evidence type="ECO:0000256" key="5">
    <source>
        <dbReference type="ARBA" id="ARBA00022963"/>
    </source>
</evidence>
<dbReference type="InterPro" id="IPR008927">
    <property type="entry name" value="6-PGluconate_DH-like_C_sf"/>
</dbReference>
<feature type="domain" description="3-hydroxyacyl-CoA dehydrogenase NAD binding" evidence="15">
    <location>
        <begin position="294"/>
        <end position="470"/>
    </location>
</feature>
<evidence type="ECO:0000256" key="3">
    <source>
        <dbReference type="ARBA" id="ARBA00011245"/>
    </source>
</evidence>
<dbReference type="SUPFAM" id="SSF51735">
    <property type="entry name" value="NAD(P)-binding Rossmann-fold domains"/>
    <property type="match status" value="1"/>
</dbReference>
<comment type="pathway">
    <text evidence="2">Lipid metabolism; fatty acid beta-oxidation.</text>
</comment>
<dbReference type="GO" id="GO:0006635">
    <property type="term" value="P:fatty acid beta-oxidation"/>
    <property type="evidence" value="ECO:0007669"/>
    <property type="project" value="UniProtKB-UniPathway"/>
</dbReference>
<evidence type="ECO:0000313" key="17">
    <source>
        <dbReference type="Proteomes" id="UP000198844"/>
    </source>
</evidence>
<dbReference type="InterPro" id="IPR006108">
    <property type="entry name" value="3HC_DH_C"/>
</dbReference>
<dbReference type="Gene3D" id="3.90.226.10">
    <property type="entry name" value="2-enoyl-CoA Hydratase, Chain A, domain 1"/>
    <property type="match status" value="1"/>
</dbReference>
<evidence type="ECO:0000256" key="12">
    <source>
        <dbReference type="ARBA" id="ARBA00023268"/>
    </source>
</evidence>
<comment type="subunit">
    <text evidence="3">Monomer.</text>
</comment>
<dbReference type="OrthoDB" id="5287258at2"/>
<dbReference type="InterPro" id="IPR036291">
    <property type="entry name" value="NAD(P)-bd_dom_sf"/>
</dbReference>
<dbReference type="PANTHER" id="PTHR23309">
    <property type="entry name" value="3-HYDROXYACYL-COA DEHYROGENASE"/>
    <property type="match status" value="1"/>
</dbReference>
<keyword evidence="5" id="KW-0442">Lipid degradation</keyword>
<feature type="domain" description="3-hydroxyacyl-CoA dehydrogenase C-terminal" evidence="14">
    <location>
        <begin position="475"/>
        <end position="567"/>
    </location>
</feature>
<dbReference type="UniPathway" id="UPA00659"/>
<evidence type="ECO:0000256" key="2">
    <source>
        <dbReference type="ARBA" id="ARBA00005005"/>
    </source>
</evidence>
<dbReference type="RefSeq" id="WP_093647577.1">
    <property type="nucleotide sequence ID" value="NZ_FPBH01000062.1"/>
</dbReference>
<evidence type="ECO:0000256" key="7">
    <source>
        <dbReference type="ARBA" id="ARBA00023027"/>
    </source>
</evidence>
<evidence type="ECO:0000256" key="8">
    <source>
        <dbReference type="ARBA" id="ARBA00023098"/>
    </source>
</evidence>
<reference evidence="16 17" key="1">
    <citation type="submission" date="2016-10" db="EMBL/GenBank/DDBJ databases">
        <authorList>
            <person name="de Groot N.N."/>
        </authorList>
    </citation>
    <scope>NUCLEOTIDE SEQUENCE [LARGE SCALE GENOMIC DNA]</scope>
    <source>
        <strain evidence="16 17">LMG 27731</strain>
    </source>
</reference>
<evidence type="ECO:0000256" key="13">
    <source>
        <dbReference type="ARBA" id="ARBA00049556"/>
    </source>
</evidence>
<dbReference type="Pfam" id="PF00725">
    <property type="entry name" value="3HCDH"/>
    <property type="match status" value="2"/>
</dbReference>
<dbReference type="Pfam" id="PF02737">
    <property type="entry name" value="3HCDH_N"/>
    <property type="match status" value="1"/>
</dbReference>
<sequence>MTAQYQVQDGVAVISLDNPPVNGLGHSTRVGIVDGIVRALDDPGIKAIVLTGAGKAFSGGADIREFGTSKALQEPSLQTIIDTIEASAKPVVAAVHSVAMGGGLELALGCHYRVTVKGTRIALPEVDLGLLPGAGGTQRLPRVVGLETAVNMIVSGKTMAAEEFAGTKLFDHFAADDLLWDALKFARDAATVVGPHPRVRDLKVHHENAEAYLGFVRNTVAATAGGSPAPVKCVDAIAASLKPFDQGIKEERDAFLYLLTSPESRALRHAFLAERAASKIPDVPSDTPVRDIKQVAVVGAGTMGGGIAMNFINASIPVTLLETKQEALDRGLATIRKNYEATIKKGKLEPEALEQRMALITPTLSYDDLKNADLIVEAVFEELGVKEQVFKRLDEVAKPGAILASNTSTLDVDKIAAFTKRPQDVVGMHFFSPANVMKLLEVVRGKDTAKDVLATVMKLAKKIKKTAVVSGVCDGFIGNRMIEQYSRQAGFLLDEGALPEQIDKAIEKFGFAMGPFRMSDMAGNDISWAIRKRRAIEQPSFTYSKTADLLCEAGRFGQKVGAGWYDYRAGDRKAYPSQQVNDMIIRHSEHFSVTRRKISDEEIVERLMYALVNEGALIIEEGIASKASDIDTVYLSGYGFPRWRGGPMQYADEVGLYNVAQAIRRYAKGYQGKAWRIAPRLQKLADAGAGFND</sequence>
<dbReference type="InterPro" id="IPR029045">
    <property type="entry name" value="ClpP/crotonase-like_dom_sf"/>
</dbReference>
<keyword evidence="7" id="KW-0520">NAD</keyword>
<evidence type="ECO:0000256" key="1">
    <source>
        <dbReference type="ARBA" id="ARBA00004275"/>
    </source>
</evidence>
<dbReference type="Pfam" id="PF00378">
    <property type="entry name" value="ECH_1"/>
    <property type="match status" value="1"/>
</dbReference>
<proteinExistence type="predicted"/>
<keyword evidence="9" id="KW-0576">Peroxisome</keyword>
<dbReference type="FunFam" id="3.40.50.720:FF:000009">
    <property type="entry name" value="Fatty oxidation complex, alpha subunit"/>
    <property type="match status" value="1"/>
</dbReference>
<evidence type="ECO:0000256" key="9">
    <source>
        <dbReference type="ARBA" id="ARBA00023140"/>
    </source>
</evidence>
<organism evidence="16 17">
    <name type="scientific">Paraburkholderia aspalathi</name>
    <dbReference type="NCBI Taxonomy" id="1324617"/>
    <lineage>
        <taxon>Bacteria</taxon>
        <taxon>Pseudomonadati</taxon>
        <taxon>Pseudomonadota</taxon>
        <taxon>Betaproteobacteria</taxon>
        <taxon>Burkholderiales</taxon>
        <taxon>Burkholderiaceae</taxon>
        <taxon>Paraburkholderia</taxon>
    </lineage>
</organism>
<dbReference type="Proteomes" id="UP000198844">
    <property type="component" value="Unassembled WGS sequence"/>
</dbReference>
<dbReference type="GO" id="GO:0004300">
    <property type="term" value="F:enoyl-CoA hydratase activity"/>
    <property type="evidence" value="ECO:0007669"/>
    <property type="project" value="UniProtKB-ARBA"/>
</dbReference>
<evidence type="ECO:0000256" key="11">
    <source>
        <dbReference type="ARBA" id="ARBA00023239"/>
    </source>
</evidence>
<dbReference type="CDD" id="cd06558">
    <property type="entry name" value="crotonase-like"/>
    <property type="match status" value="1"/>
</dbReference>
<comment type="subcellular location">
    <subcellularLocation>
        <location evidence="1">Peroxisome</location>
    </subcellularLocation>
</comment>
<evidence type="ECO:0000256" key="4">
    <source>
        <dbReference type="ARBA" id="ARBA00022832"/>
    </source>
</evidence>
<keyword evidence="10" id="KW-0413">Isomerase</keyword>
<name>A0A1I7ERX0_9BURK</name>
<keyword evidence="11" id="KW-0456">Lyase</keyword>
<feature type="domain" description="3-hydroxyacyl-CoA dehydrogenase C-terminal" evidence="14">
    <location>
        <begin position="603"/>
        <end position="688"/>
    </location>
</feature>
<dbReference type="InterPro" id="IPR006176">
    <property type="entry name" value="3-OHacyl-CoA_DH_NAD-bd"/>
</dbReference>
<evidence type="ECO:0000259" key="14">
    <source>
        <dbReference type="Pfam" id="PF00725"/>
    </source>
</evidence>
<dbReference type="SUPFAM" id="SSF48179">
    <property type="entry name" value="6-phosphogluconate dehydrogenase C-terminal domain-like"/>
    <property type="match status" value="2"/>
</dbReference>
<gene>
    <name evidence="16" type="ORF">SAMN05192563_106219</name>
</gene>
<dbReference type="Gene3D" id="3.40.50.720">
    <property type="entry name" value="NAD(P)-binding Rossmann-like Domain"/>
    <property type="match status" value="1"/>
</dbReference>
<dbReference type="GO" id="GO:0016853">
    <property type="term" value="F:isomerase activity"/>
    <property type="evidence" value="ECO:0007669"/>
    <property type="project" value="UniProtKB-KW"/>
</dbReference>
<dbReference type="EMBL" id="FPBH01000062">
    <property type="protein sequence ID" value="SFU26656.1"/>
    <property type="molecule type" value="Genomic_DNA"/>
</dbReference>
<dbReference type="GO" id="GO:0070403">
    <property type="term" value="F:NAD+ binding"/>
    <property type="evidence" value="ECO:0007669"/>
    <property type="project" value="InterPro"/>
</dbReference>
<keyword evidence="4" id="KW-0276">Fatty acid metabolism</keyword>
<dbReference type="GO" id="GO:0003857">
    <property type="term" value="F:(3S)-3-hydroxyacyl-CoA dehydrogenase (NAD+) activity"/>
    <property type="evidence" value="ECO:0007669"/>
    <property type="project" value="UniProtKB-EC"/>
</dbReference>
<dbReference type="SUPFAM" id="SSF52096">
    <property type="entry name" value="ClpP/crotonase"/>
    <property type="match status" value="1"/>
</dbReference>
<dbReference type="PANTHER" id="PTHR23309:SF49">
    <property type="entry name" value="PEROXISOMAL BIFUNCTIONAL ENZYME"/>
    <property type="match status" value="1"/>
</dbReference>
<evidence type="ECO:0000313" key="16">
    <source>
        <dbReference type="EMBL" id="SFU26656.1"/>
    </source>
</evidence>
<evidence type="ECO:0000256" key="10">
    <source>
        <dbReference type="ARBA" id="ARBA00023235"/>
    </source>
</evidence>
<protein>
    <submittedName>
        <fullName evidence="16">Short chain enoyl-CoA hydratase /3-hydroxyacyl-CoA dehydrogenase</fullName>
    </submittedName>
</protein>
<accession>A0A1I7ERX0</accession>
<dbReference type="Gene3D" id="1.10.1040.50">
    <property type="match status" value="1"/>
</dbReference>